<dbReference type="EMBL" id="AUZY01003309">
    <property type="protein sequence ID" value="EQD69981.1"/>
    <property type="molecule type" value="Genomic_DNA"/>
</dbReference>
<dbReference type="InterPro" id="IPR035906">
    <property type="entry name" value="MetI-like_sf"/>
</dbReference>
<keyword evidence="3 5" id="KW-1133">Transmembrane helix</keyword>
<feature type="transmembrane region" description="Helical" evidence="5">
    <location>
        <begin position="185"/>
        <end position="204"/>
    </location>
</feature>
<feature type="transmembrane region" description="Helical" evidence="5">
    <location>
        <begin position="80"/>
        <end position="99"/>
    </location>
</feature>
<protein>
    <submittedName>
        <fullName evidence="7">Binding-protein-dependent transport system inner membrane component</fullName>
    </submittedName>
</protein>
<name>T1BAQ2_9ZZZZ</name>
<feature type="transmembrane region" description="Helical" evidence="5">
    <location>
        <begin position="147"/>
        <end position="173"/>
    </location>
</feature>
<feature type="transmembrane region" description="Helical" evidence="5">
    <location>
        <begin position="438"/>
        <end position="462"/>
    </location>
</feature>
<feature type="transmembrane region" description="Helical" evidence="5">
    <location>
        <begin position="322"/>
        <end position="344"/>
    </location>
</feature>
<feature type="transmembrane region" description="Helical" evidence="5">
    <location>
        <begin position="48"/>
        <end position="74"/>
    </location>
</feature>
<accession>T1BAQ2</accession>
<evidence type="ECO:0000256" key="1">
    <source>
        <dbReference type="ARBA" id="ARBA00004141"/>
    </source>
</evidence>
<dbReference type="InterPro" id="IPR000515">
    <property type="entry name" value="MetI-like"/>
</dbReference>
<dbReference type="PANTHER" id="PTHR42744">
    <property type="entry name" value="BINDING-PROTEIN-DEPENDENT TRANSPORT SYSTEMS INNER MEMBRANE COMPONENT"/>
    <property type="match status" value="1"/>
</dbReference>
<reference evidence="7" key="1">
    <citation type="submission" date="2013-08" db="EMBL/GenBank/DDBJ databases">
        <authorList>
            <person name="Mendez C."/>
            <person name="Richter M."/>
            <person name="Ferrer M."/>
            <person name="Sanchez J."/>
        </authorList>
    </citation>
    <scope>NUCLEOTIDE SEQUENCE</scope>
</reference>
<comment type="subcellular location">
    <subcellularLocation>
        <location evidence="1">Membrane</location>
        <topology evidence="1">Multi-pass membrane protein</topology>
    </subcellularLocation>
</comment>
<evidence type="ECO:0000313" key="7">
    <source>
        <dbReference type="EMBL" id="EQD69981.1"/>
    </source>
</evidence>
<dbReference type="PROSITE" id="PS50928">
    <property type="entry name" value="ABC_TM1"/>
    <property type="match status" value="1"/>
</dbReference>
<feature type="transmembrane region" description="Helical" evidence="5">
    <location>
        <begin position="365"/>
        <end position="386"/>
    </location>
</feature>
<feature type="transmembrane region" description="Helical" evidence="5">
    <location>
        <begin position="272"/>
        <end position="293"/>
    </location>
</feature>
<evidence type="ECO:0000256" key="3">
    <source>
        <dbReference type="ARBA" id="ARBA00022989"/>
    </source>
</evidence>
<evidence type="ECO:0000259" key="6">
    <source>
        <dbReference type="PROSITE" id="PS50928"/>
    </source>
</evidence>
<dbReference type="SUPFAM" id="SSF161098">
    <property type="entry name" value="MetI-like"/>
    <property type="match status" value="2"/>
</dbReference>
<feature type="transmembrane region" description="Helical" evidence="5">
    <location>
        <begin position="499"/>
        <end position="518"/>
    </location>
</feature>
<evidence type="ECO:0000256" key="4">
    <source>
        <dbReference type="ARBA" id="ARBA00023136"/>
    </source>
</evidence>
<keyword evidence="2 5" id="KW-0812">Transmembrane</keyword>
<dbReference type="PANTHER" id="PTHR42744:SF1">
    <property type="entry name" value="BINDING-PROTEIN-DEPENDENT TRANSPORT SYSTEMS INNER MEMBRANE COMPONENT"/>
    <property type="match status" value="1"/>
</dbReference>
<dbReference type="AlphaFoldDB" id="T1BAQ2"/>
<dbReference type="GO" id="GO:0055085">
    <property type="term" value="P:transmembrane transport"/>
    <property type="evidence" value="ECO:0007669"/>
    <property type="project" value="InterPro"/>
</dbReference>
<dbReference type="Gene3D" id="1.10.3720.10">
    <property type="entry name" value="MetI-like"/>
    <property type="match status" value="2"/>
</dbReference>
<evidence type="ECO:0000256" key="5">
    <source>
        <dbReference type="SAM" id="Phobius"/>
    </source>
</evidence>
<keyword evidence="4 5" id="KW-0472">Membrane</keyword>
<proteinExistence type="predicted"/>
<feature type="domain" description="ABC transmembrane type-1" evidence="6">
    <location>
        <begin position="6"/>
        <end position="207"/>
    </location>
</feature>
<feature type="transmembrane region" description="Helical" evidence="5">
    <location>
        <begin position="392"/>
        <end position="417"/>
    </location>
</feature>
<evidence type="ECO:0000256" key="2">
    <source>
        <dbReference type="ARBA" id="ARBA00022692"/>
    </source>
</evidence>
<gene>
    <name evidence="7" type="ORF">B1B_05236</name>
</gene>
<sequence length="538" mass="59597">MELWLIALATLVTVGRIWLLIGLAILSGWGLAYLCIRSRSFENAFVPVVNVLESIPVLAFLPIVLVIFVSGIGGPGGVEVAVDFLVFDAVAWNIWIGAYQSFKTVPENLFEVGENYRLGRARMLWHLYIPHSIPRISSNLLSSFADAFFYISVSEVFAVGIHTYATFGIGTLITGFLASANYPDLAWALLFIGVAVVLVSLALTEFARYSVAKYGVDTPEEIARRAGWGRRVEGWRRVLGAPGRRVSSRMTRSQLAAMAKEDSGRPAPRHRAGWWVGIGVLLLLGVAILYGSVEVVRSVPWTEWRSLFAETPFLLYSMGVDYLRVGIVTGAALLLSVTLGYFLATRRRVGRVVVPVLQVVASYPVPTYFPLVFAATFSFLSAAVPWGYEDIYIFLLAFLSCFYYLFFDFWIGVQAIPAEFWEVMDNHELGFFTRMRRVILPATFPYIVTGVSSTVNSCWAGLEIGEYWPNIAGNHSLIAGVGMMKYIGLNLALGNVANAAWVSLLFGIVVLVYGLLFTRNLMDLARRKYVVEEGVYAA</sequence>
<dbReference type="GO" id="GO:0016020">
    <property type="term" value="C:membrane"/>
    <property type="evidence" value="ECO:0007669"/>
    <property type="project" value="UniProtKB-SubCell"/>
</dbReference>
<comment type="caution">
    <text evidence="7">The sequence shown here is derived from an EMBL/GenBank/DDBJ whole genome shotgun (WGS) entry which is preliminary data.</text>
</comment>
<reference evidence="7" key="2">
    <citation type="journal article" date="2014" name="ISME J.">
        <title>Microbial stratification in low pH oxic and suboxic macroscopic growths along an acid mine drainage.</title>
        <authorList>
            <person name="Mendez-Garcia C."/>
            <person name="Mesa V."/>
            <person name="Sprenger R.R."/>
            <person name="Richter M."/>
            <person name="Diez M.S."/>
            <person name="Solano J."/>
            <person name="Bargiela R."/>
            <person name="Golyshina O.V."/>
            <person name="Manteca A."/>
            <person name="Ramos J.L."/>
            <person name="Gallego J.R."/>
            <person name="Llorente I."/>
            <person name="Martins Dos Santos V.A."/>
            <person name="Jensen O.N."/>
            <person name="Pelaez A.I."/>
            <person name="Sanchez J."/>
            <person name="Ferrer M."/>
        </authorList>
    </citation>
    <scope>NUCLEOTIDE SEQUENCE</scope>
</reference>
<dbReference type="Pfam" id="PF00528">
    <property type="entry name" value="BPD_transp_1"/>
    <property type="match status" value="2"/>
</dbReference>
<organism evidence="7">
    <name type="scientific">mine drainage metagenome</name>
    <dbReference type="NCBI Taxonomy" id="410659"/>
    <lineage>
        <taxon>unclassified sequences</taxon>
        <taxon>metagenomes</taxon>
        <taxon>ecological metagenomes</taxon>
    </lineage>
</organism>
<feature type="transmembrane region" description="Helical" evidence="5">
    <location>
        <begin position="6"/>
        <end position="36"/>
    </location>
</feature>